<dbReference type="InterPro" id="IPR042239">
    <property type="entry name" value="Nop_C"/>
</dbReference>
<protein>
    <recommendedName>
        <fullName evidence="5">Nucleolar protein 56</fullName>
    </recommendedName>
</protein>
<evidence type="ECO:0000256" key="3">
    <source>
        <dbReference type="ARBA" id="ARBA00022517"/>
    </source>
</evidence>
<feature type="compositionally biased region" description="Basic residues" evidence="6">
    <location>
        <begin position="564"/>
        <end position="576"/>
    </location>
</feature>
<keyword evidence="8" id="KW-1185">Reference proteome</keyword>
<dbReference type="PROSITE" id="PS51358">
    <property type="entry name" value="NOP"/>
    <property type="match status" value="1"/>
</dbReference>
<feature type="domain" description="Nop" evidence="7">
    <location>
        <begin position="351"/>
        <end position="469"/>
    </location>
</feature>
<dbReference type="Gene3D" id="1.10.287.4070">
    <property type="match status" value="1"/>
</dbReference>
<keyword evidence="4" id="KW-0539">Nucleus</keyword>
<dbReference type="OMA" id="PDNYMFA"/>
<dbReference type="Pfam" id="PF01798">
    <property type="entry name" value="Nop"/>
    <property type="match status" value="1"/>
</dbReference>
<evidence type="ECO:0000256" key="1">
    <source>
        <dbReference type="ARBA" id="ARBA00004604"/>
    </source>
</evidence>
<evidence type="ECO:0000256" key="4">
    <source>
        <dbReference type="ARBA" id="ARBA00023242"/>
    </source>
</evidence>
<comment type="subcellular location">
    <subcellularLocation>
        <location evidence="1">Nucleus</location>
        <location evidence="1">Nucleolus</location>
    </subcellularLocation>
</comment>
<dbReference type="InterPro" id="IPR036070">
    <property type="entry name" value="Nop_dom_sf"/>
</dbReference>
<dbReference type="SMART" id="SM00931">
    <property type="entry name" value="NOSIC"/>
    <property type="match status" value="1"/>
</dbReference>
<evidence type="ECO:0000256" key="2">
    <source>
        <dbReference type="ARBA" id="ARBA00009211"/>
    </source>
</evidence>
<dbReference type="RefSeq" id="XP_047739190.1">
    <property type="nucleotide sequence ID" value="XM_047883234.1"/>
</dbReference>
<dbReference type="Gene3D" id="1.10.246.90">
    <property type="entry name" value="Nop domain"/>
    <property type="match status" value="1"/>
</dbReference>
<evidence type="ECO:0000256" key="6">
    <source>
        <dbReference type="SAM" id="MobiDB-lite"/>
    </source>
</evidence>
<dbReference type="GO" id="GO:0042254">
    <property type="term" value="P:ribosome biogenesis"/>
    <property type="evidence" value="ECO:0007669"/>
    <property type="project" value="UniProtKB-KW"/>
</dbReference>
<dbReference type="GeneID" id="108666568"/>
<sequence>MAVNDQEAVEWSEWSPALAVEVQFITILVSDSTAVCPDCHALQHKYCSAELWTALPICLQSILNKGLHVLFEHAVGYSLYHVTEFEDVGQMMPQVEAAVKDCGKFLKAVKLVAFRAFESAAESLENVNKISEGKMSDVLEAFLASNKFDTLGVADPTLGQNVKDVFSCNVLHTGIVPEIICGIRLFLPRYITGLTLCAMKQAELGLGHAYSRSKVKFNVNRVDNMIIQSIAINDQMDKDINTFAMRMREWYSYHFPELSRIVDNHYQYARVLKVIERKESLMDDSKLPELVQIVQDENKAEEIINAARMSMGTDINDADMANILMFAERVISLTSFRRNMTGYLSNTMNNVAPNLGAVVGDQVAARLISHAGSLTNLAKMPASTVQILGAEKALFRALKTRSNTPKYGLLYHASFIGKAASSDKGRISRFLANKCSIASRIDCFSESLSTKFGENLRQQVEDRLKFYESGDIPRKNLEVMADAQREHDAFTASEKKTKKRKRDDNLVCHGENGHDETLNGTPEEPQLKKKKKKKKKPEEDANQTLACVEELHRENDETSETPAKKKKKKKKQRESI</sequence>
<feature type="region of interest" description="Disordered" evidence="6">
    <location>
        <begin position="486"/>
        <end position="576"/>
    </location>
</feature>
<evidence type="ECO:0000259" key="7">
    <source>
        <dbReference type="PROSITE" id="PS51358"/>
    </source>
</evidence>
<reference evidence="9" key="1">
    <citation type="submission" date="2025-08" db="UniProtKB">
        <authorList>
            <consortium name="RefSeq"/>
        </authorList>
    </citation>
    <scope>IDENTIFICATION</scope>
    <source>
        <tissue evidence="9">Whole organism</tissue>
    </source>
</reference>
<dbReference type="AlphaFoldDB" id="A0A979FQ08"/>
<dbReference type="InterPro" id="IPR045056">
    <property type="entry name" value="Nop56/Nop58"/>
</dbReference>
<organism evidence="8 9">
    <name type="scientific">Hyalella azteca</name>
    <name type="common">Amphipod</name>
    <dbReference type="NCBI Taxonomy" id="294128"/>
    <lineage>
        <taxon>Eukaryota</taxon>
        <taxon>Metazoa</taxon>
        <taxon>Ecdysozoa</taxon>
        <taxon>Arthropoda</taxon>
        <taxon>Crustacea</taxon>
        <taxon>Multicrustacea</taxon>
        <taxon>Malacostraca</taxon>
        <taxon>Eumalacostraca</taxon>
        <taxon>Peracarida</taxon>
        <taxon>Amphipoda</taxon>
        <taxon>Senticaudata</taxon>
        <taxon>Talitrida</taxon>
        <taxon>Talitroidea</taxon>
        <taxon>Hyalellidae</taxon>
        <taxon>Hyalella</taxon>
    </lineage>
</organism>
<dbReference type="PANTHER" id="PTHR10894:SF0">
    <property type="entry name" value="NUCLEOLAR PROTEIN 56"/>
    <property type="match status" value="1"/>
</dbReference>
<feature type="compositionally biased region" description="Basic and acidic residues" evidence="6">
    <location>
        <begin position="486"/>
        <end position="495"/>
    </location>
</feature>
<dbReference type="Pfam" id="PF08156">
    <property type="entry name" value="NOP5NT"/>
    <property type="match status" value="1"/>
</dbReference>
<name>A0A979FQ08_HYAAZ</name>
<dbReference type="KEGG" id="hazt:108666568"/>
<comment type="similarity">
    <text evidence="2">Belongs to the NOP5/NOP56 family.</text>
</comment>
<dbReference type="GO" id="GO:0030515">
    <property type="term" value="F:snoRNA binding"/>
    <property type="evidence" value="ECO:0007669"/>
    <property type="project" value="InterPro"/>
</dbReference>
<dbReference type="PANTHER" id="PTHR10894">
    <property type="entry name" value="NUCLEOLAR PROTEIN 5 NUCLEOLAR PROTEIN NOP5 NOP58"/>
    <property type="match status" value="1"/>
</dbReference>
<keyword evidence="3" id="KW-0690">Ribosome biogenesis</keyword>
<evidence type="ECO:0000256" key="5">
    <source>
        <dbReference type="ARBA" id="ARBA00040742"/>
    </source>
</evidence>
<evidence type="ECO:0000313" key="9">
    <source>
        <dbReference type="RefSeq" id="XP_047739190.1"/>
    </source>
</evidence>
<dbReference type="InterPro" id="IPR012976">
    <property type="entry name" value="NOSIC"/>
</dbReference>
<dbReference type="Proteomes" id="UP000694843">
    <property type="component" value="Unplaced"/>
</dbReference>
<evidence type="ECO:0000313" key="8">
    <source>
        <dbReference type="Proteomes" id="UP000694843"/>
    </source>
</evidence>
<gene>
    <name evidence="9" type="primary">LOC108666568</name>
</gene>
<dbReference type="SUPFAM" id="SSF89124">
    <property type="entry name" value="Nop domain"/>
    <property type="match status" value="1"/>
</dbReference>
<dbReference type="InterPro" id="IPR012974">
    <property type="entry name" value="NOP58/56_N"/>
</dbReference>
<feature type="compositionally biased region" description="Basic and acidic residues" evidence="6">
    <location>
        <begin position="502"/>
        <end position="517"/>
    </location>
</feature>
<accession>A0A979FQ08</accession>
<proteinExistence type="inferred from homology"/>
<dbReference type="FunFam" id="1.10.246.90:FF:000001">
    <property type="entry name" value="Nucleolar protein 56"/>
    <property type="match status" value="1"/>
</dbReference>
<dbReference type="InterPro" id="IPR002687">
    <property type="entry name" value="Nop_dom"/>
</dbReference>
<dbReference type="GO" id="GO:0031428">
    <property type="term" value="C:box C/D methylation guide snoRNP complex"/>
    <property type="evidence" value="ECO:0007669"/>
    <property type="project" value="InterPro"/>
</dbReference>
<dbReference type="GO" id="GO:0032040">
    <property type="term" value="C:small-subunit processome"/>
    <property type="evidence" value="ECO:0007669"/>
    <property type="project" value="InterPro"/>
</dbReference>
<dbReference type="OrthoDB" id="6780543at2759"/>